<evidence type="ECO:0000256" key="1">
    <source>
        <dbReference type="ARBA" id="ARBA00005417"/>
    </source>
</evidence>
<organism evidence="6 7">
    <name type="scientific">Desulforamulus hydrothermalis Lam5 = DSM 18033</name>
    <dbReference type="NCBI Taxonomy" id="1121428"/>
    <lineage>
        <taxon>Bacteria</taxon>
        <taxon>Bacillati</taxon>
        <taxon>Bacillota</taxon>
        <taxon>Clostridia</taxon>
        <taxon>Eubacteriales</taxon>
        <taxon>Peptococcaceae</taxon>
        <taxon>Desulforamulus</taxon>
    </lineage>
</organism>
<proteinExistence type="inferred from homology"/>
<name>K8DYP6_9FIRM</name>
<dbReference type="PANTHER" id="PTHR42711:SF5">
    <property type="entry name" value="ABC TRANSPORTER ATP-BINDING PROTEIN NATA"/>
    <property type="match status" value="1"/>
</dbReference>
<keyword evidence="2" id="KW-0813">Transport</keyword>
<evidence type="ECO:0000259" key="5">
    <source>
        <dbReference type="PROSITE" id="PS50893"/>
    </source>
</evidence>
<dbReference type="PROSITE" id="PS00211">
    <property type="entry name" value="ABC_TRANSPORTER_1"/>
    <property type="match status" value="1"/>
</dbReference>
<dbReference type="eggNOG" id="COG1131">
    <property type="taxonomic scope" value="Bacteria"/>
</dbReference>
<dbReference type="GO" id="GO:0005524">
    <property type="term" value="F:ATP binding"/>
    <property type="evidence" value="ECO:0007669"/>
    <property type="project" value="UniProtKB-KW"/>
</dbReference>
<dbReference type="RefSeq" id="WP_008411161.1">
    <property type="nucleotide sequence ID" value="NZ_CAOS01000008.1"/>
</dbReference>
<dbReference type="SUPFAM" id="SSF52540">
    <property type="entry name" value="P-loop containing nucleoside triphosphate hydrolases"/>
    <property type="match status" value="1"/>
</dbReference>
<keyword evidence="6" id="KW-0378">Hydrolase</keyword>
<dbReference type="InterPro" id="IPR017871">
    <property type="entry name" value="ABC_transporter-like_CS"/>
</dbReference>
<evidence type="ECO:0000256" key="3">
    <source>
        <dbReference type="ARBA" id="ARBA00022741"/>
    </source>
</evidence>
<protein>
    <submittedName>
        <fullName evidence="6">Nod factor export ATP-binding protein I</fullName>
        <ecNumber evidence="6">3.6.3.-</ecNumber>
    </submittedName>
</protein>
<comment type="caution">
    <text evidence="6">The sequence shown here is derived from an EMBL/GenBank/DDBJ whole genome shotgun (WGS) entry which is preliminary data.</text>
</comment>
<keyword evidence="3" id="KW-0547">Nucleotide-binding</keyword>
<dbReference type="EC" id="3.6.3.-" evidence="6"/>
<dbReference type="Pfam" id="PF00005">
    <property type="entry name" value="ABC_tran"/>
    <property type="match status" value="1"/>
</dbReference>
<dbReference type="EMBL" id="CAOS01000008">
    <property type="protein sequence ID" value="CCO07999.1"/>
    <property type="molecule type" value="Genomic_DNA"/>
</dbReference>
<dbReference type="STRING" id="1121428.DESHY_160123"/>
<reference evidence="6 7" key="1">
    <citation type="journal article" date="2013" name="Genome Announc.">
        <title>Genome Sequence of the Sulfate-Reducing Bacterium Desulfotomaculum hydrothermale Lam5(T).</title>
        <authorList>
            <person name="Amin O."/>
            <person name="Fardeau M.L."/>
            <person name="Valette O."/>
            <person name="Hirschler-Rea A."/>
            <person name="Barbe V."/>
            <person name="Medigue C."/>
            <person name="Vacherie B."/>
            <person name="Ollivier B."/>
            <person name="Bertin P.N."/>
            <person name="Dolla A."/>
        </authorList>
    </citation>
    <scope>NUCLEOTIDE SEQUENCE [LARGE SCALE GENOMIC DNA]</scope>
    <source>
        <strain evidence="7">Lam5 / DSM 18033</strain>
    </source>
</reference>
<evidence type="ECO:0000256" key="2">
    <source>
        <dbReference type="ARBA" id="ARBA00022448"/>
    </source>
</evidence>
<accession>K8DYP6</accession>
<dbReference type="GO" id="GO:0016887">
    <property type="term" value="F:ATP hydrolysis activity"/>
    <property type="evidence" value="ECO:0007669"/>
    <property type="project" value="InterPro"/>
</dbReference>
<dbReference type="PROSITE" id="PS50893">
    <property type="entry name" value="ABC_TRANSPORTER_2"/>
    <property type="match status" value="1"/>
</dbReference>
<dbReference type="InterPro" id="IPR003593">
    <property type="entry name" value="AAA+_ATPase"/>
</dbReference>
<dbReference type="Proteomes" id="UP000009315">
    <property type="component" value="Unassembled WGS sequence"/>
</dbReference>
<dbReference type="InterPro" id="IPR050763">
    <property type="entry name" value="ABC_transporter_ATP-binding"/>
</dbReference>
<keyword evidence="4 6" id="KW-0067">ATP-binding</keyword>
<dbReference type="InterPro" id="IPR003439">
    <property type="entry name" value="ABC_transporter-like_ATP-bd"/>
</dbReference>
<evidence type="ECO:0000313" key="6">
    <source>
        <dbReference type="EMBL" id="CCO07999.1"/>
    </source>
</evidence>
<evidence type="ECO:0000256" key="4">
    <source>
        <dbReference type="ARBA" id="ARBA00022840"/>
    </source>
</evidence>
<dbReference type="PANTHER" id="PTHR42711">
    <property type="entry name" value="ABC TRANSPORTER ATP-BINDING PROTEIN"/>
    <property type="match status" value="1"/>
</dbReference>
<dbReference type="OrthoDB" id="9804819at2"/>
<dbReference type="SMART" id="SM00382">
    <property type="entry name" value="AAA"/>
    <property type="match status" value="1"/>
</dbReference>
<dbReference type="AlphaFoldDB" id="K8DYP6"/>
<comment type="similarity">
    <text evidence="1">Belongs to the ABC transporter superfamily.</text>
</comment>
<dbReference type="InterPro" id="IPR027417">
    <property type="entry name" value="P-loop_NTPase"/>
</dbReference>
<keyword evidence="7" id="KW-1185">Reference proteome</keyword>
<gene>
    <name evidence="6" type="primary">nodI</name>
    <name evidence="6" type="ORF">DESHY_160123</name>
</gene>
<evidence type="ECO:0000313" key="7">
    <source>
        <dbReference type="Proteomes" id="UP000009315"/>
    </source>
</evidence>
<dbReference type="Gene3D" id="3.40.50.300">
    <property type="entry name" value="P-loop containing nucleotide triphosphate hydrolases"/>
    <property type="match status" value="1"/>
</dbReference>
<sequence>MLIFDRVTKLHGDKAAVDHLSLHIKPGEFFGLLGPNGAGKTTTLRLLTALTPPTAGQITVNGQPVSRNNTAAKRQIGLVPQHINLEPELTVEENLRLHGLLYNMSRQEINRRIDRLLAFSDLAAERKALAGNLSGGMKRKVMIARALMHQPALLLLDEPTAGLDVFSRRRVWDLIKSLNARGMTILLTTHYLEEAEHLCSRIGLLKKGRLIMTGSVEELRQQVGPVVVEVFAGHQTDLYFFRDQGSALDFAAGLTNEFTIRQASLEDVFVKMTGERVESQ</sequence>
<feature type="domain" description="ABC transporter" evidence="5">
    <location>
        <begin position="2"/>
        <end position="232"/>
    </location>
</feature>